<evidence type="ECO:0000313" key="3">
    <source>
        <dbReference type="EMBL" id="MFG1255352.1"/>
    </source>
</evidence>
<comment type="caution">
    <text evidence="3">The sequence shown here is derived from an EMBL/GenBank/DDBJ whole genome shotgun (WGS) entry which is preliminary data.</text>
</comment>
<feature type="transmembrane region" description="Helical" evidence="1">
    <location>
        <begin position="43"/>
        <end position="62"/>
    </location>
</feature>
<feature type="transmembrane region" description="Helical" evidence="1">
    <location>
        <begin position="74"/>
        <end position="92"/>
    </location>
</feature>
<evidence type="ECO:0000259" key="2">
    <source>
        <dbReference type="Pfam" id="PF07331"/>
    </source>
</evidence>
<feature type="transmembrane region" description="Helical" evidence="1">
    <location>
        <begin position="12"/>
        <end position="37"/>
    </location>
</feature>
<accession>A0ABW6ZNC6</accession>
<name>A0ABW6ZNC6_9HYPH</name>
<dbReference type="Pfam" id="PF07331">
    <property type="entry name" value="TctB"/>
    <property type="match status" value="1"/>
</dbReference>
<protein>
    <submittedName>
        <fullName evidence="3">Tripartite tricarboxylate transporter TctB family protein</fullName>
    </submittedName>
</protein>
<dbReference type="Proteomes" id="UP001604043">
    <property type="component" value="Unassembled WGS sequence"/>
</dbReference>
<feature type="transmembrane region" description="Helical" evidence="1">
    <location>
        <begin position="98"/>
        <end position="115"/>
    </location>
</feature>
<feature type="transmembrane region" description="Helical" evidence="1">
    <location>
        <begin position="122"/>
        <end position="140"/>
    </location>
</feature>
<keyword evidence="1" id="KW-1133">Transmembrane helix</keyword>
<evidence type="ECO:0000313" key="4">
    <source>
        <dbReference type="Proteomes" id="UP001604043"/>
    </source>
</evidence>
<keyword evidence="4" id="KW-1185">Reference proteome</keyword>
<gene>
    <name evidence="3" type="ORF">V5F30_24290</name>
</gene>
<reference evidence="3 4" key="1">
    <citation type="submission" date="2024-02" db="EMBL/GenBank/DDBJ databases">
        <title>Expansion and revision of Xanthobacter and proposal of Roseixanthobacter gen. nov.</title>
        <authorList>
            <person name="Soltysiak M.P.M."/>
            <person name="Jalihal A."/>
            <person name="Ory A."/>
            <person name="Chrisophersen C."/>
            <person name="Lee A.D."/>
            <person name="Boulton J."/>
            <person name="Springer M."/>
        </authorList>
    </citation>
    <scope>NUCLEOTIDE SEQUENCE [LARGE SCALE GENOMIC DNA]</scope>
    <source>
        <strain evidence="3 4">CB5</strain>
    </source>
</reference>
<sequence>MNLKFLGAEDFWCGALLIAMAAFFLVAGSDLAVGTALRMGPGYAPRVLAAFVGIAGICLSARSLLTEGPRLRALPLRPLVFVLGAVAVFALLLDRVGLVFTTFAVVAVASAGIAGRRMGETLGLAVAVAAISALVFVYGLKLNIPLWPSL</sequence>
<dbReference type="RefSeq" id="WP_394010270.1">
    <property type="nucleotide sequence ID" value="NZ_JBAFUR010000010.1"/>
</dbReference>
<keyword evidence="1" id="KW-0812">Transmembrane</keyword>
<keyword evidence="1" id="KW-0472">Membrane</keyword>
<feature type="domain" description="DUF1468" evidence="2">
    <location>
        <begin position="12"/>
        <end position="145"/>
    </location>
</feature>
<proteinExistence type="predicted"/>
<dbReference type="InterPro" id="IPR009936">
    <property type="entry name" value="DUF1468"/>
</dbReference>
<evidence type="ECO:0000256" key="1">
    <source>
        <dbReference type="SAM" id="Phobius"/>
    </source>
</evidence>
<dbReference type="EMBL" id="JBAFUR010000010">
    <property type="protein sequence ID" value="MFG1255352.1"/>
    <property type="molecule type" value="Genomic_DNA"/>
</dbReference>
<organism evidence="3 4">
    <name type="scientific">Xanthobacter aminoxidans</name>
    <dbReference type="NCBI Taxonomy" id="186280"/>
    <lineage>
        <taxon>Bacteria</taxon>
        <taxon>Pseudomonadati</taxon>
        <taxon>Pseudomonadota</taxon>
        <taxon>Alphaproteobacteria</taxon>
        <taxon>Hyphomicrobiales</taxon>
        <taxon>Xanthobacteraceae</taxon>
        <taxon>Xanthobacter</taxon>
    </lineage>
</organism>